<reference evidence="1" key="1">
    <citation type="submission" date="2013-08" db="EMBL/GenBank/DDBJ databases">
        <authorList>
            <person name="Mendez C."/>
            <person name="Richter M."/>
            <person name="Ferrer M."/>
            <person name="Sanchez J."/>
        </authorList>
    </citation>
    <scope>NUCLEOTIDE SEQUENCE</scope>
</reference>
<dbReference type="SUPFAM" id="SSF53187">
    <property type="entry name" value="Zn-dependent exopeptidases"/>
    <property type="match status" value="1"/>
</dbReference>
<dbReference type="Gene3D" id="3.50.30.30">
    <property type="match status" value="1"/>
</dbReference>
<comment type="caution">
    <text evidence="1">The sequence shown here is derived from an EMBL/GenBank/DDBJ whole genome shotgun (WGS) entry which is preliminary data.</text>
</comment>
<dbReference type="Gene3D" id="3.40.630.10">
    <property type="entry name" value="Zn peptidases"/>
    <property type="match status" value="1"/>
</dbReference>
<protein>
    <submittedName>
        <fullName evidence="1">Peptidase M28</fullName>
    </submittedName>
</protein>
<reference evidence="1" key="2">
    <citation type="journal article" date="2014" name="ISME J.">
        <title>Microbial stratification in low pH oxic and suboxic macroscopic growths along an acid mine drainage.</title>
        <authorList>
            <person name="Mendez-Garcia C."/>
            <person name="Mesa V."/>
            <person name="Sprenger R.R."/>
            <person name="Richter M."/>
            <person name="Diez M.S."/>
            <person name="Solano J."/>
            <person name="Bargiela R."/>
            <person name="Golyshina O.V."/>
            <person name="Manteca A."/>
            <person name="Ramos J.L."/>
            <person name="Gallego J.R."/>
            <person name="Llorente I."/>
            <person name="Martins Dos Santos V.A."/>
            <person name="Jensen O.N."/>
            <person name="Pelaez A.I."/>
            <person name="Sanchez J."/>
            <person name="Ferrer M."/>
        </authorList>
    </citation>
    <scope>NUCLEOTIDE SEQUENCE</scope>
</reference>
<name>T0ZN05_9ZZZZ</name>
<organism evidence="1">
    <name type="scientific">mine drainage metagenome</name>
    <dbReference type="NCBI Taxonomy" id="410659"/>
    <lineage>
        <taxon>unclassified sequences</taxon>
        <taxon>metagenomes</taxon>
        <taxon>ecological metagenomes</taxon>
    </lineage>
</organism>
<proteinExistence type="predicted"/>
<gene>
    <name evidence="1" type="ORF">B1B_18248</name>
</gene>
<dbReference type="AlphaFoldDB" id="T0ZN05"/>
<evidence type="ECO:0000313" key="1">
    <source>
        <dbReference type="EMBL" id="EQD31175.1"/>
    </source>
</evidence>
<feature type="non-terminal residue" evidence="1">
    <location>
        <position position="138"/>
    </location>
</feature>
<dbReference type="EMBL" id="AUZY01012208">
    <property type="protein sequence ID" value="EQD31175.1"/>
    <property type="molecule type" value="Genomic_DNA"/>
</dbReference>
<sequence length="138" mass="15443">MTETDWEARGRDWWAHVRALADDRMEGRESGSPGYQRAADYVIDQFRAAGLEPAGVDGFRQWLDLEVSQLEEASSSVALAHGRTVRPLRLREEIQIAVTSGTQPSLEAEMVFVGYGLEIPEHHYSDLEGMDLRGKIAV</sequence>
<accession>T0ZN05</accession>